<dbReference type="SUPFAM" id="SSF111384">
    <property type="entry name" value="OmpH-like"/>
    <property type="match status" value="1"/>
</dbReference>
<evidence type="ECO:0000313" key="5">
    <source>
        <dbReference type="Proteomes" id="UP000216446"/>
    </source>
</evidence>
<name>A0A259TZ22_9BACT</name>
<dbReference type="OrthoDB" id="1493480at2"/>
<feature type="chain" id="PRO_5012966460" description="Outer membrane chaperone Skp" evidence="3">
    <location>
        <begin position="22"/>
        <end position="197"/>
    </location>
</feature>
<sequence length="197" mass="21345">MTFRLPLFLLALLAASGVAQAQNLKVGVLDPDLIVVRMPEYEQVRGQIAQLEAQIGATLQAKQDSAVAINNELRAMADSPVVSAGAREEKQANLQRLVGELQNGEEQGLRYLSDQEVRLLQPALIRLNTAIQELAEEMGIDLVMTPVANNAPVLLYANFDSDRVVDMTMPLFAKLGIEIPEEGEAAVEMSTPVPPGN</sequence>
<dbReference type="RefSeq" id="WP_094547704.1">
    <property type="nucleotide sequence ID" value="NZ_MQWB01000001.1"/>
</dbReference>
<dbReference type="GO" id="GO:0005829">
    <property type="term" value="C:cytosol"/>
    <property type="evidence" value="ECO:0007669"/>
    <property type="project" value="TreeGrafter"/>
</dbReference>
<dbReference type="GO" id="GO:0051082">
    <property type="term" value="F:unfolded protein binding"/>
    <property type="evidence" value="ECO:0007669"/>
    <property type="project" value="InterPro"/>
</dbReference>
<comment type="similarity">
    <text evidence="1">Belongs to the Skp family.</text>
</comment>
<dbReference type="InterPro" id="IPR005632">
    <property type="entry name" value="Chaperone_Skp"/>
</dbReference>
<dbReference type="PANTHER" id="PTHR35089">
    <property type="entry name" value="CHAPERONE PROTEIN SKP"/>
    <property type="match status" value="1"/>
</dbReference>
<dbReference type="Proteomes" id="UP000216446">
    <property type="component" value="Unassembled WGS sequence"/>
</dbReference>
<dbReference type="Gene3D" id="3.30.910.20">
    <property type="entry name" value="Skp domain"/>
    <property type="match status" value="1"/>
</dbReference>
<dbReference type="SMART" id="SM00935">
    <property type="entry name" value="OmpH"/>
    <property type="match status" value="1"/>
</dbReference>
<gene>
    <name evidence="4" type="ORF">BSZ36_08110</name>
</gene>
<keyword evidence="5" id="KW-1185">Reference proteome</keyword>
<protein>
    <recommendedName>
        <fullName evidence="6">Outer membrane chaperone Skp</fullName>
    </recommendedName>
</protein>
<evidence type="ECO:0000256" key="1">
    <source>
        <dbReference type="ARBA" id="ARBA00009091"/>
    </source>
</evidence>
<comment type="caution">
    <text evidence="4">The sequence shown here is derived from an EMBL/GenBank/DDBJ whole genome shotgun (WGS) entry which is preliminary data.</text>
</comment>
<feature type="signal peptide" evidence="3">
    <location>
        <begin position="1"/>
        <end position="21"/>
    </location>
</feature>
<evidence type="ECO:0000313" key="4">
    <source>
        <dbReference type="EMBL" id="OZC02940.1"/>
    </source>
</evidence>
<accession>A0A259TZ22</accession>
<evidence type="ECO:0008006" key="6">
    <source>
        <dbReference type="Google" id="ProtNLM"/>
    </source>
</evidence>
<dbReference type="GO" id="GO:0050821">
    <property type="term" value="P:protein stabilization"/>
    <property type="evidence" value="ECO:0007669"/>
    <property type="project" value="TreeGrafter"/>
</dbReference>
<proteinExistence type="inferred from homology"/>
<dbReference type="InParanoid" id="A0A259TZ22"/>
<dbReference type="EMBL" id="MQWB01000001">
    <property type="protein sequence ID" value="OZC02940.1"/>
    <property type="molecule type" value="Genomic_DNA"/>
</dbReference>
<organism evidence="4 5">
    <name type="scientific">Rubricoccus marinus</name>
    <dbReference type="NCBI Taxonomy" id="716817"/>
    <lineage>
        <taxon>Bacteria</taxon>
        <taxon>Pseudomonadati</taxon>
        <taxon>Rhodothermota</taxon>
        <taxon>Rhodothermia</taxon>
        <taxon>Rhodothermales</taxon>
        <taxon>Rubricoccaceae</taxon>
        <taxon>Rubricoccus</taxon>
    </lineage>
</organism>
<evidence type="ECO:0000256" key="3">
    <source>
        <dbReference type="SAM" id="SignalP"/>
    </source>
</evidence>
<evidence type="ECO:0000256" key="2">
    <source>
        <dbReference type="ARBA" id="ARBA00022729"/>
    </source>
</evidence>
<keyword evidence="2 3" id="KW-0732">Signal</keyword>
<dbReference type="AlphaFoldDB" id="A0A259TZ22"/>
<dbReference type="Pfam" id="PF03938">
    <property type="entry name" value="OmpH"/>
    <property type="match status" value="1"/>
</dbReference>
<dbReference type="PANTHER" id="PTHR35089:SF1">
    <property type="entry name" value="CHAPERONE PROTEIN SKP"/>
    <property type="match status" value="1"/>
</dbReference>
<reference evidence="4 5" key="1">
    <citation type="submission" date="2016-11" db="EMBL/GenBank/DDBJ databases">
        <title>Study of marine rhodopsin-containing bacteria.</title>
        <authorList>
            <person name="Yoshizawa S."/>
            <person name="Kumagai Y."/>
            <person name="Kogure K."/>
        </authorList>
    </citation>
    <scope>NUCLEOTIDE SEQUENCE [LARGE SCALE GENOMIC DNA]</scope>
    <source>
        <strain evidence="4 5">SG-29</strain>
    </source>
</reference>
<dbReference type="InterPro" id="IPR024930">
    <property type="entry name" value="Skp_dom_sf"/>
</dbReference>